<dbReference type="NCBIfam" id="TIGR01693">
    <property type="entry name" value="UTase_glnD"/>
    <property type="match status" value="1"/>
</dbReference>
<sequence>MNAPFDPVENRRAIVDPRTIADRLRGADRAQAADILCSALKQGRAEIERRLLANPGRGRSTARATYYLHSQIVRLAYEHVSGDSALELAIVGLGGTGRGEMAPFSDVDLMFLTRAKPSAAVEKIVEAVLYLLWDLQLKVGHSMRSIPQLLELAKSDMTVRTAFLEARLLWGDEAVFEEAAALFRSKVVSGTAAEYVAAKLAERDERHVRMGDSRYVVEPNIKDGKGGLRDLHTLYWIGKYIHNVQSPAELVSVGLLSAEEFASFERAERFLWAVRCHLHLEAGRAEERLGFQYQKAIAERMRYANRPGKSAVERFMHFYFLNAKTVGDLTGVFLAQLDEQMARSGFRFALPTIRRRPKRLDGFVLDRGRLSIPSDTFFQDDPVRLIEMFALAAREQLEIHPTAMRAATRDTKLIKNKVRRDPRANAYFLEVLTSVNAPDMVLRWMNEAGIFGRFVPDFGRVVAQMQFDMYHHYTVDEHAIRAIGLLAAIERGELAKDHPLTTALFKQIASRRLLYVAVLLHDIAKGRAGDHSVLGEQVALQLCPRLGLDPAETETVAWLVRHHLLMSATAFKRDLADPKTVEDFIAKVQSPERLRLLLMLTVVDIRAVGPGVWNDWKRLLLRTLFDAAEEKLRLGHKERGRSEVVTERQERLARALDWKPKVARAYFRRLPDSYWLAEPIEGQLANARQVASAEARIGDRRPSVEAAHEPDRAAARISVFTPDREGLFYRISAGLAAAGASIIDARVHTTSDGMALDNLLVQDSQGGAYADKRLRGRLVKAVEKALTSEAPPAIPRPSRGDSTPFHVAPAVAIAEKASSRTTVVEINALDRPGLLARLARAIHDCEHQIHSAHIATYGERAVDVFYLTTTKGRKLNAKQIDDLRVALLAAAAA</sequence>
<keyword evidence="4 7" id="KW-0378">Hydrolase</keyword>
<comment type="activity regulation">
    <text evidence="7">Uridylyltransferase (UTase) activity is inhibited by glutamine, while glutamine activates uridylyl-removing (UR) activity.</text>
</comment>
<dbReference type="InterPro" id="IPR045865">
    <property type="entry name" value="ACT-like_dom_sf"/>
</dbReference>
<dbReference type="PIRSF" id="PIRSF006288">
    <property type="entry name" value="PII_uridyltransf"/>
    <property type="match status" value="1"/>
</dbReference>
<evidence type="ECO:0000256" key="3">
    <source>
        <dbReference type="ARBA" id="ARBA00022737"/>
    </source>
</evidence>
<evidence type="ECO:0000256" key="1">
    <source>
        <dbReference type="ARBA" id="ARBA00022679"/>
    </source>
</evidence>
<dbReference type="InterPro" id="IPR013546">
    <property type="entry name" value="PII_UdlTrfase/GS_AdlTrfase"/>
</dbReference>
<evidence type="ECO:0000259" key="8">
    <source>
        <dbReference type="PROSITE" id="PS51671"/>
    </source>
</evidence>
<keyword evidence="3" id="KW-0677">Repeat</keyword>
<dbReference type="Gene3D" id="3.30.70.260">
    <property type="match status" value="1"/>
</dbReference>
<dbReference type="SUPFAM" id="SSF55021">
    <property type="entry name" value="ACT-like"/>
    <property type="match status" value="2"/>
</dbReference>
<keyword evidence="5 7" id="KW-0460">Magnesium</keyword>
<gene>
    <name evidence="7" type="primary">glnD</name>
    <name evidence="10" type="ORF">G7078_02120</name>
</gene>
<dbReference type="GO" id="GO:0008773">
    <property type="term" value="F:[protein-PII] uridylyltransferase activity"/>
    <property type="evidence" value="ECO:0007669"/>
    <property type="project" value="UniProtKB-UniRule"/>
</dbReference>
<dbReference type="PANTHER" id="PTHR47320">
    <property type="entry name" value="BIFUNCTIONAL URIDYLYLTRANSFERASE/URIDYLYL-REMOVING ENZYME"/>
    <property type="match status" value="1"/>
</dbReference>
<dbReference type="CDD" id="cd00077">
    <property type="entry name" value="HDc"/>
    <property type="match status" value="1"/>
</dbReference>
<dbReference type="PANTHER" id="PTHR47320:SF1">
    <property type="entry name" value="BIFUNCTIONAL URIDYLYLTRANSFERASE_URIDYLYL-REMOVING ENZYME"/>
    <property type="match status" value="1"/>
</dbReference>
<dbReference type="Pfam" id="PF08335">
    <property type="entry name" value="GlnD_UR_UTase"/>
    <property type="match status" value="1"/>
</dbReference>
<dbReference type="CDD" id="cd04899">
    <property type="entry name" value="ACT_ACR-UUR-like_2"/>
    <property type="match status" value="1"/>
</dbReference>
<dbReference type="Gene3D" id="1.10.3090.10">
    <property type="entry name" value="cca-adding enzyme, domain 2"/>
    <property type="match status" value="1"/>
</dbReference>
<dbReference type="RefSeq" id="WP_166092502.1">
    <property type="nucleotide sequence ID" value="NZ_CP049871.1"/>
</dbReference>
<dbReference type="EC" id="3.1.4.-" evidence="7"/>
<dbReference type="EC" id="2.7.7.59" evidence="7"/>
<dbReference type="InterPro" id="IPR002912">
    <property type="entry name" value="ACT_dom"/>
</dbReference>
<comment type="catalytic activity">
    <reaction evidence="7">
        <text>[protein-PII]-L-tyrosine + UTP = [protein-PII]-uridylyl-L-tyrosine + diphosphate</text>
        <dbReference type="Rhea" id="RHEA:13673"/>
        <dbReference type="Rhea" id="RHEA-COMP:12147"/>
        <dbReference type="Rhea" id="RHEA-COMP:12148"/>
        <dbReference type="ChEBI" id="CHEBI:33019"/>
        <dbReference type="ChEBI" id="CHEBI:46398"/>
        <dbReference type="ChEBI" id="CHEBI:46858"/>
        <dbReference type="ChEBI" id="CHEBI:90602"/>
        <dbReference type="EC" id="2.7.7.59"/>
    </reaction>
</comment>
<dbReference type="EMBL" id="CP049871">
    <property type="protein sequence ID" value="QIL01698.1"/>
    <property type="molecule type" value="Genomic_DNA"/>
</dbReference>
<evidence type="ECO:0000256" key="6">
    <source>
        <dbReference type="ARBA" id="ARBA00023268"/>
    </source>
</evidence>
<keyword evidence="11" id="KW-1185">Reference proteome</keyword>
<reference evidence="10 11" key="1">
    <citation type="submission" date="2020-03" db="EMBL/GenBank/DDBJ databases">
        <title>Sphingomonas sp. nov., isolated from fish.</title>
        <authorList>
            <person name="Hyun D.-W."/>
            <person name="Bae J.-W."/>
        </authorList>
    </citation>
    <scope>NUCLEOTIDE SEQUENCE [LARGE SCALE GENOMIC DNA]</scope>
    <source>
        <strain evidence="10 11">HDW15C</strain>
    </source>
</reference>
<dbReference type="PROSITE" id="PS51671">
    <property type="entry name" value="ACT"/>
    <property type="match status" value="2"/>
</dbReference>
<evidence type="ECO:0000256" key="2">
    <source>
        <dbReference type="ARBA" id="ARBA00022695"/>
    </source>
</evidence>
<comment type="function">
    <text evidence="7">Modifies, by uridylylation and deuridylylation, the PII regulatory proteins (GlnB and homologs), in response to the nitrogen status of the cell that GlnD senses through the glutamine level. Under low glutamine levels, catalyzes the conversion of the PII proteins and UTP to PII-UMP and PPi, while under higher glutamine levels, GlnD hydrolyzes PII-UMP to PII and UMP (deuridylylation). Thus, controls uridylylation state and activity of the PII proteins, and plays an important role in the regulation of nitrogen metabolism.</text>
</comment>
<name>A0A6G7ZLA1_9SPHN</name>
<dbReference type="CDD" id="cd04900">
    <property type="entry name" value="ACT_UUR-like_1"/>
    <property type="match status" value="1"/>
</dbReference>
<dbReference type="Gene3D" id="3.30.460.10">
    <property type="entry name" value="Beta Polymerase, domain 2"/>
    <property type="match status" value="1"/>
</dbReference>
<comment type="similarity">
    <text evidence="7">Belongs to the GlnD family.</text>
</comment>
<dbReference type="Pfam" id="PF01966">
    <property type="entry name" value="HD"/>
    <property type="match status" value="1"/>
</dbReference>
<comment type="cofactor">
    <cofactor evidence="7">
        <name>Mg(2+)</name>
        <dbReference type="ChEBI" id="CHEBI:18420"/>
    </cofactor>
</comment>
<accession>A0A6G7ZLA1</accession>
<keyword evidence="6 7" id="KW-0511">Multifunctional enzyme</keyword>
<feature type="domain" description="ACT" evidence="8">
    <location>
        <begin position="716"/>
        <end position="796"/>
    </location>
</feature>
<keyword evidence="1 7" id="KW-0808">Transferase</keyword>
<evidence type="ECO:0000256" key="5">
    <source>
        <dbReference type="ARBA" id="ARBA00022842"/>
    </source>
</evidence>
<feature type="domain" description="ACT" evidence="8">
    <location>
        <begin position="823"/>
        <end position="893"/>
    </location>
</feature>
<dbReference type="InterPro" id="IPR006674">
    <property type="entry name" value="HD_domain"/>
</dbReference>
<evidence type="ECO:0000259" key="9">
    <source>
        <dbReference type="PROSITE" id="PS51831"/>
    </source>
</evidence>
<dbReference type="SMART" id="SM00471">
    <property type="entry name" value="HDc"/>
    <property type="match status" value="1"/>
</dbReference>
<feature type="domain" description="HD" evidence="9">
    <location>
        <begin position="475"/>
        <end position="597"/>
    </location>
</feature>
<dbReference type="PROSITE" id="PS51831">
    <property type="entry name" value="HD"/>
    <property type="match status" value="1"/>
</dbReference>
<dbReference type="KEGG" id="ssin:G7078_02120"/>
<dbReference type="InterPro" id="IPR003607">
    <property type="entry name" value="HD/PDEase_dom"/>
</dbReference>
<dbReference type="SUPFAM" id="SSF81593">
    <property type="entry name" value="Nucleotidyltransferase substrate binding subunit/domain"/>
    <property type="match status" value="1"/>
</dbReference>
<dbReference type="CDD" id="cd05401">
    <property type="entry name" value="NT_GlnE_GlnD_like"/>
    <property type="match status" value="1"/>
</dbReference>
<dbReference type="SUPFAM" id="SSF81891">
    <property type="entry name" value="Poly A polymerase C-terminal region-like"/>
    <property type="match status" value="1"/>
</dbReference>
<dbReference type="GO" id="GO:0006808">
    <property type="term" value="P:regulation of nitrogen utilization"/>
    <property type="evidence" value="ECO:0007669"/>
    <property type="project" value="UniProtKB-UniRule"/>
</dbReference>
<dbReference type="AlphaFoldDB" id="A0A6G7ZLA1"/>
<protein>
    <recommendedName>
        <fullName evidence="7">Bifunctional uridylyltransferase/uridylyl-removing enzyme</fullName>
        <shortName evidence="7">UTase/UR</shortName>
    </recommendedName>
    <alternativeName>
        <fullName evidence="7">Bifunctional [protein-PII] modification enzyme</fullName>
    </alternativeName>
    <alternativeName>
        <fullName evidence="7">Bifunctional nitrogen sensor protein</fullName>
    </alternativeName>
    <domain>
        <recommendedName>
            <fullName evidence="7">[Protein-PII] uridylyltransferase</fullName>
            <shortName evidence="7">PII uridylyltransferase</shortName>
            <shortName evidence="7">UTase</shortName>
            <ecNumber evidence="7">2.7.7.59</ecNumber>
        </recommendedName>
    </domain>
    <domain>
        <recommendedName>
            <fullName evidence="7">[Protein-PII]-UMP uridylyl-removing enzyme</fullName>
            <shortName evidence="7">UR</shortName>
            <ecNumber evidence="7">3.1.4.-</ecNumber>
        </recommendedName>
    </domain>
</protein>
<evidence type="ECO:0000256" key="4">
    <source>
        <dbReference type="ARBA" id="ARBA00022801"/>
    </source>
</evidence>
<dbReference type="GO" id="GO:0008081">
    <property type="term" value="F:phosphoric diester hydrolase activity"/>
    <property type="evidence" value="ECO:0007669"/>
    <property type="project" value="UniProtKB-UniRule"/>
</dbReference>
<evidence type="ECO:0000313" key="10">
    <source>
        <dbReference type="EMBL" id="QIL01698.1"/>
    </source>
</evidence>
<dbReference type="InterPro" id="IPR043519">
    <property type="entry name" value="NT_sf"/>
</dbReference>
<keyword evidence="2 7" id="KW-0548">Nucleotidyltransferase</keyword>
<dbReference type="SUPFAM" id="SSF81301">
    <property type="entry name" value="Nucleotidyltransferase"/>
    <property type="match status" value="1"/>
</dbReference>
<evidence type="ECO:0000256" key="7">
    <source>
        <dbReference type="HAMAP-Rule" id="MF_00277"/>
    </source>
</evidence>
<feature type="region of interest" description="Uridylyltransferase" evidence="7">
    <location>
        <begin position="1"/>
        <end position="357"/>
    </location>
</feature>
<comment type="domain">
    <text evidence="7">Has four distinct domains: an N-terminal nucleotidyltransferase (NT) domain responsible for UTase activity, a central HD domain that encodes UR activity, and two C-terminal ACT domains that seem to have a role in glutamine sensing.</text>
</comment>
<evidence type="ECO:0000313" key="11">
    <source>
        <dbReference type="Proteomes" id="UP000502502"/>
    </source>
</evidence>
<dbReference type="HAMAP" id="MF_00277">
    <property type="entry name" value="PII_uridylyl_transf"/>
    <property type="match status" value="1"/>
</dbReference>
<comment type="caution">
    <text evidence="7">Lacks conserved residue(s) required for the propagation of feature annotation.</text>
</comment>
<dbReference type="InterPro" id="IPR010043">
    <property type="entry name" value="UTase/UR"/>
</dbReference>
<dbReference type="NCBIfam" id="NF003467">
    <property type="entry name" value="PRK05092.1"/>
    <property type="match status" value="1"/>
</dbReference>
<comment type="catalytic activity">
    <reaction evidence="7">
        <text>[protein-PII]-uridylyl-L-tyrosine + H2O = [protein-PII]-L-tyrosine + UMP + H(+)</text>
        <dbReference type="Rhea" id="RHEA:48600"/>
        <dbReference type="Rhea" id="RHEA-COMP:12147"/>
        <dbReference type="Rhea" id="RHEA-COMP:12148"/>
        <dbReference type="ChEBI" id="CHEBI:15377"/>
        <dbReference type="ChEBI" id="CHEBI:15378"/>
        <dbReference type="ChEBI" id="CHEBI:46858"/>
        <dbReference type="ChEBI" id="CHEBI:57865"/>
        <dbReference type="ChEBI" id="CHEBI:90602"/>
    </reaction>
</comment>
<organism evidence="10 11">
    <name type="scientific">Sphingomonas sinipercae</name>
    <dbReference type="NCBI Taxonomy" id="2714944"/>
    <lineage>
        <taxon>Bacteria</taxon>
        <taxon>Pseudomonadati</taxon>
        <taxon>Pseudomonadota</taxon>
        <taxon>Alphaproteobacteria</taxon>
        <taxon>Sphingomonadales</taxon>
        <taxon>Sphingomonadaceae</taxon>
        <taxon>Sphingomonas</taxon>
    </lineage>
</organism>
<proteinExistence type="inferred from homology"/>
<dbReference type="Proteomes" id="UP000502502">
    <property type="component" value="Chromosome"/>
</dbReference>